<evidence type="ECO:0000313" key="9">
    <source>
        <dbReference type="Proteomes" id="UP000721442"/>
    </source>
</evidence>
<dbReference type="Pfam" id="PF05198">
    <property type="entry name" value="IF3_N"/>
    <property type="match status" value="1"/>
</dbReference>
<gene>
    <name evidence="8" type="ORF">IAC77_00070</name>
</gene>
<dbReference type="GO" id="GO:0005737">
    <property type="term" value="C:cytoplasm"/>
    <property type="evidence" value="ECO:0007669"/>
    <property type="project" value="UniProtKB-SubCell"/>
</dbReference>
<comment type="subcellular location">
    <subcellularLocation>
        <location evidence="5">Cytoplasm</location>
    </subcellularLocation>
</comment>
<dbReference type="InterPro" id="IPR001288">
    <property type="entry name" value="Translation_initiation_fac_3"/>
</dbReference>
<keyword evidence="3 5" id="KW-0648">Protein biosynthesis</keyword>
<dbReference type="PANTHER" id="PTHR10938:SF0">
    <property type="entry name" value="TRANSLATION INITIATION FACTOR IF-3, MITOCHONDRIAL"/>
    <property type="match status" value="1"/>
</dbReference>
<dbReference type="PANTHER" id="PTHR10938">
    <property type="entry name" value="TRANSLATION INITIATION FACTOR IF-3"/>
    <property type="match status" value="1"/>
</dbReference>
<comment type="subunit">
    <text evidence="5">Monomer.</text>
</comment>
<dbReference type="SUPFAM" id="SSF55200">
    <property type="entry name" value="Translation initiation factor IF3, C-terminal domain"/>
    <property type="match status" value="1"/>
</dbReference>
<dbReference type="Gene3D" id="3.10.20.80">
    <property type="entry name" value="Translation initiation factor 3 (IF-3), N-terminal domain"/>
    <property type="match status" value="1"/>
</dbReference>
<comment type="caution">
    <text evidence="8">The sequence shown here is derived from an EMBL/GenBank/DDBJ whole genome shotgun (WGS) entry which is preliminary data.</text>
</comment>
<evidence type="ECO:0000256" key="2">
    <source>
        <dbReference type="ARBA" id="ARBA00022540"/>
    </source>
</evidence>
<evidence type="ECO:0000313" key="8">
    <source>
        <dbReference type="EMBL" id="MBO8406846.1"/>
    </source>
</evidence>
<proteinExistence type="inferred from homology"/>
<dbReference type="NCBIfam" id="TIGR00168">
    <property type="entry name" value="infC"/>
    <property type="match status" value="1"/>
</dbReference>
<sequence>MKPSFNRDNRRDTGPRINNRIFAKSVQVINENGQNMGVMGTPAALQMAYDAGLDLVEISSNGATPIVKIMDYGKYKYEQKKRASEARKNQKTVEMKEVWVKPFIEENDLNIKMKKVFEFLGEGNKVKIAVMTRGSKKVLARGKDAVPELFAHIMEIVGDRGTLESKSKPDERTKSIVIAPAK</sequence>
<dbReference type="InterPro" id="IPR036788">
    <property type="entry name" value="T_IF-3_C_sf"/>
</dbReference>
<feature type="domain" description="Translation initiation factor 3 C-terminal" evidence="6">
    <location>
        <begin position="93"/>
        <end position="180"/>
    </location>
</feature>
<dbReference type="Pfam" id="PF00707">
    <property type="entry name" value="IF3_C"/>
    <property type="match status" value="1"/>
</dbReference>
<dbReference type="Proteomes" id="UP000721442">
    <property type="component" value="Unassembled WGS sequence"/>
</dbReference>
<dbReference type="SUPFAM" id="SSF54364">
    <property type="entry name" value="Translation initiation factor IF3, N-terminal domain"/>
    <property type="match status" value="1"/>
</dbReference>
<dbReference type="InterPro" id="IPR019813">
    <property type="entry name" value="Translation_initiation_fac3_CS"/>
</dbReference>
<name>A0A940IB62_9PROT</name>
<dbReference type="InterPro" id="IPR019814">
    <property type="entry name" value="Translation_initiation_fac_3_N"/>
</dbReference>
<dbReference type="InterPro" id="IPR036787">
    <property type="entry name" value="T_IF-3_N_sf"/>
</dbReference>
<reference evidence="8" key="1">
    <citation type="submission" date="2020-10" db="EMBL/GenBank/DDBJ databases">
        <authorList>
            <person name="Gilroy R."/>
        </authorList>
    </citation>
    <scope>NUCLEOTIDE SEQUENCE</scope>
    <source>
        <strain evidence="8">B1-16210</strain>
    </source>
</reference>
<evidence type="ECO:0000256" key="1">
    <source>
        <dbReference type="ARBA" id="ARBA00005439"/>
    </source>
</evidence>
<evidence type="ECO:0000256" key="3">
    <source>
        <dbReference type="ARBA" id="ARBA00022917"/>
    </source>
</evidence>
<dbReference type="GO" id="GO:0003743">
    <property type="term" value="F:translation initiation factor activity"/>
    <property type="evidence" value="ECO:0007669"/>
    <property type="project" value="UniProtKB-UniRule"/>
</dbReference>
<feature type="domain" description="Translation initiation factor 3 N-terminal" evidence="7">
    <location>
        <begin position="17"/>
        <end position="86"/>
    </location>
</feature>
<evidence type="ECO:0000259" key="6">
    <source>
        <dbReference type="Pfam" id="PF00707"/>
    </source>
</evidence>
<dbReference type="AlphaFoldDB" id="A0A940IB62"/>
<dbReference type="GO" id="GO:0043022">
    <property type="term" value="F:ribosome binding"/>
    <property type="evidence" value="ECO:0007669"/>
    <property type="project" value="TreeGrafter"/>
</dbReference>
<reference evidence="8" key="2">
    <citation type="journal article" date="2021" name="PeerJ">
        <title>Extensive microbial diversity within the chicken gut microbiome revealed by metagenomics and culture.</title>
        <authorList>
            <person name="Gilroy R."/>
            <person name="Ravi A."/>
            <person name="Getino M."/>
            <person name="Pursley I."/>
            <person name="Horton D.L."/>
            <person name="Alikhan N.F."/>
            <person name="Baker D."/>
            <person name="Gharbi K."/>
            <person name="Hall N."/>
            <person name="Watson M."/>
            <person name="Adriaenssens E.M."/>
            <person name="Foster-Nyarko E."/>
            <person name="Jarju S."/>
            <person name="Secka A."/>
            <person name="Antonio M."/>
            <person name="Oren A."/>
            <person name="Chaudhuri R.R."/>
            <person name="La Ragione R."/>
            <person name="Hildebrand F."/>
            <person name="Pallen M.J."/>
        </authorList>
    </citation>
    <scope>NUCLEOTIDE SEQUENCE</scope>
    <source>
        <strain evidence="8">B1-16210</strain>
    </source>
</reference>
<comment type="similarity">
    <text evidence="1 5">Belongs to the IF-3 family.</text>
</comment>
<dbReference type="InterPro" id="IPR019815">
    <property type="entry name" value="Translation_initiation_fac_3_C"/>
</dbReference>
<dbReference type="PROSITE" id="PS00938">
    <property type="entry name" value="IF3"/>
    <property type="match status" value="1"/>
</dbReference>
<evidence type="ECO:0000256" key="4">
    <source>
        <dbReference type="NCBIfam" id="TIGR00168"/>
    </source>
</evidence>
<keyword evidence="2 5" id="KW-0396">Initiation factor</keyword>
<dbReference type="GO" id="GO:0032790">
    <property type="term" value="P:ribosome disassembly"/>
    <property type="evidence" value="ECO:0007669"/>
    <property type="project" value="TreeGrafter"/>
</dbReference>
<evidence type="ECO:0000259" key="7">
    <source>
        <dbReference type="Pfam" id="PF05198"/>
    </source>
</evidence>
<protein>
    <recommendedName>
        <fullName evidence="4 5">Translation initiation factor IF-3</fullName>
    </recommendedName>
</protein>
<dbReference type="EMBL" id="JADINE010000002">
    <property type="protein sequence ID" value="MBO8406846.1"/>
    <property type="molecule type" value="Genomic_DNA"/>
</dbReference>
<evidence type="ECO:0000256" key="5">
    <source>
        <dbReference type="RuleBase" id="RU000646"/>
    </source>
</evidence>
<dbReference type="Gene3D" id="3.30.110.10">
    <property type="entry name" value="Translation initiation factor 3 (IF-3), C-terminal domain"/>
    <property type="match status" value="1"/>
</dbReference>
<accession>A0A940IB62</accession>
<comment type="function">
    <text evidence="5">IF-3 binds to the 30S ribosomal subunit and shifts the equilibrium between 70S ribosomes and their 50S and 30S subunits in favor of the free subunits, thus enhancing the availability of 30S subunits on which protein synthesis initiation begins.</text>
</comment>
<organism evidence="8 9">
    <name type="scientific">Candidatus Enterousia excrementavium</name>
    <dbReference type="NCBI Taxonomy" id="2840789"/>
    <lineage>
        <taxon>Bacteria</taxon>
        <taxon>Pseudomonadati</taxon>
        <taxon>Pseudomonadota</taxon>
        <taxon>Alphaproteobacteria</taxon>
        <taxon>Candidatus Enterousia</taxon>
    </lineage>
</organism>